<dbReference type="PANTHER" id="PTHR31025:SF19">
    <property type="entry name" value="SI:CH73-42K18.1-RELATED"/>
    <property type="match status" value="1"/>
</dbReference>
<protein>
    <recommendedName>
        <fullName evidence="3">PB1 domain-containing protein</fullName>
    </recommendedName>
</protein>
<dbReference type="STRING" id="1676925.ENSPKIP00000033944"/>
<name>A0A3B3STC0_9TELE</name>
<sequence>MLLRIILSEDDIRKVTIDNLPETVENFHILLKTKLGLEGDLVVQYQDPEFDNELCNLSSISELPKEKATLKVYTKTFTTYNTDSTLDTASLSSTLEEGSSGGQTRQLPQPFVIPAFSFDVELKLKQGNEAYHKDGSLLDISKDMKSDILEKLAEAMYVHNPYPTRDEYDCVAQALINKHPCLKEPGSVNGWYCWKFSLKFKMGNFRQRLRVAGCPELKVNTRTSSQTGSKKLKRAKKSEVNFLPGFPEGKTQHDLDIERSVLVSEMKKRKVDWRQIDEMMFNTFSLRRKEIVEDEPLVAQVKERWPALFSERQVEAEFARLTSVDLKGSLFAGLDQYLERFLELYKTKSGIAGLTRLIKCLDDDSSTQRKRTVLLLGLPHFLKEDPSHIFKTVEVSIVSY</sequence>
<dbReference type="PANTHER" id="PTHR31025">
    <property type="entry name" value="SI:CH211-196P9.1-RELATED"/>
    <property type="match status" value="1"/>
</dbReference>
<organism evidence="1 2">
    <name type="scientific">Paramormyrops kingsleyae</name>
    <dbReference type="NCBI Taxonomy" id="1676925"/>
    <lineage>
        <taxon>Eukaryota</taxon>
        <taxon>Metazoa</taxon>
        <taxon>Chordata</taxon>
        <taxon>Craniata</taxon>
        <taxon>Vertebrata</taxon>
        <taxon>Euteleostomi</taxon>
        <taxon>Actinopterygii</taxon>
        <taxon>Neopterygii</taxon>
        <taxon>Teleostei</taxon>
        <taxon>Osteoglossocephala</taxon>
        <taxon>Osteoglossomorpha</taxon>
        <taxon>Osteoglossiformes</taxon>
        <taxon>Mormyridae</taxon>
        <taxon>Paramormyrops</taxon>
    </lineage>
</organism>
<proteinExistence type="predicted"/>
<dbReference type="GeneTree" id="ENSGT00950000182912"/>
<keyword evidence="2" id="KW-1185">Reference proteome</keyword>
<evidence type="ECO:0008006" key="3">
    <source>
        <dbReference type="Google" id="ProtNLM"/>
    </source>
</evidence>
<dbReference type="Proteomes" id="UP000261540">
    <property type="component" value="Unplaced"/>
</dbReference>
<dbReference type="Ensembl" id="ENSPKIT00000014841.1">
    <property type="protein sequence ID" value="ENSPKIP00000033944.1"/>
    <property type="gene ID" value="ENSPKIG00000013471.1"/>
</dbReference>
<accession>A0A3B3STC0</accession>
<reference evidence="1" key="2">
    <citation type="submission" date="2025-09" db="UniProtKB">
        <authorList>
            <consortium name="Ensembl"/>
        </authorList>
    </citation>
    <scope>IDENTIFICATION</scope>
</reference>
<evidence type="ECO:0000313" key="2">
    <source>
        <dbReference type="Proteomes" id="UP000261540"/>
    </source>
</evidence>
<reference evidence="1" key="1">
    <citation type="submission" date="2025-08" db="UniProtKB">
        <authorList>
            <consortium name="Ensembl"/>
        </authorList>
    </citation>
    <scope>IDENTIFICATION</scope>
</reference>
<evidence type="ECO:0000313" key="1">
    <source>
        <dbReference type="Ensembl" id="ENSPKIP00000033944.1"/>
    </source>
</evidence>
<dbReference type="AlphaFoldDB" id="A0A3B3STC0"/>